<evidence type="ECO:0000256" key="7">
    <source>
        <dbReference type="RuleBase" id="RU363039"/>
    </source>
</evidence>
<protein>
    <recommendedName>
        <fullName evidence="1">methionine--tRNA ligase</fullName>
        <ecNumber evidence="1">6.1.1.10</ecNumber>
    </recommendedName>
</protein>
<dbReference type="SUPFAM" id="SSF52374">
    <property type="entry name" value="Nucleotidylyl transferase"/>
    <property type="match status" value="1"/>
</dbReference>
<dbReference type="EMBL" id="CP029701">
    <property type="protein sequence ID" value="QHV64116.1"/>
    <property type="molecule type" value="Genomic_DNA"/>
</dbReference>
<dbReference type="Proteomes" id="UP000642553">
    <property type="component" value="Chromosome"/>
</dbReference>
<dbReference type="CDD" id="cd00814">
    <property type="entry name" value="MetRS_core"/>
    <property type="match status" value="1"/>
</dbReference>
<feature type="domain" description="Methionyl/Leucyl tRNA synthetase" evidence="8">
    <location>
        <begin position="168"/>
        <end position="379"/>
    </location>
</feature>
<dbReference type="PRINTS" id="PR01041">
    <property type="entry name" value="TRNASYNTHMET"/>
</dbReference>
<dbReference type="PANTHER" id="PTHR43326:SF1">
    <property type="entry name" value="METHIONINE--TRNA LIGASE, MITOCHONDRIAL"/>
    <property type="match status" value="1"/>
</dbReference>
<dbReference type="Gene3D" id="3.40.50.620">
    <property type="entry name" value="HUPs"/>
    <property type="match status" value="1"/>
</dbReference>
<evidence type="ECO:0000256" key="2">
    <source>
        <dbReference type="ARBA" id="ARBA00022598"/>
    </source>
</evidence>
<evidence type="ECO:0000256" key="5">
    <source>
        <dbReference type="ARBA" id="ARBA00022917"/>
    </source>
</evidence>
<dbReference type="Gene3D" id="1.10.730.10">
    <property type="entry name" value="Isoleucyl-tRNA Synthetase, Domain 1"/>
    <property type="match status" value="1"/>
</dbReference>
<dbReference type="InterPro" id="IPR033911">
    <property type="entry name" value="MetRS_core"/>
</dbReference>
<feature type="domain" description="Methionyl-tRNA synthetase anticodon-binding" evidence="9">
    <location>
        <begin position="400"/>
        <end position="541"/>
    </location>
</feature>
<dbReference type="EC" id="6.1.1.10" evidence="1"/>
<dbReference type="Pfam" id="PF09334">
    <property type="entry name" value="tRNA-synt_1g"/>
    <property type="match status" value="2"/>
</dbReference>
<evidence type="ECO:0000313" key="11">
    <source>
        <dbReference type="Proteomes" id="UP000642553"/>
    </source>
</evidence>
<evidence type="ECO:0000256" key="4">
    <source>
        <dbReference type="ARBA" id="ARBA00022840"/>
    </source>
</evidence>
<evidence type="ECO:0000256" key="3">
    <source>
        <dbReference type="ARBA" id="ARBA00022741"/>
    </source>
</evidence>
<dbReference type="GO" id="GO:0004825">
    <property type="term" value="F:methionine-tRNA ligase activity"/>
    <property type="evidence" value="ECO:0007669"/>
    <property type="project" value="UniProtKB-EC"/>
</dbReference>
<dbReference type="Gene3D" id="2.170.220.10">
    <property type="match status" value="1"/>
</dbReference>
<proteinExistence type="inferred from homology"/>
<sequence length="550" mass="62197">MTLLAKRKERSIVPRMYYITTAIDYTNGPPHIGHAYEKVLADVLARWHRMKGEEVYFLTGVDQHGQKVQQTAEKLGITPQEHVDNITAKFLALWERLGISNDGWASTTDPRHKACVQKILTNLKDRGQLYKKSYKGFYSVRQEQFLTDKERDAEGNFGPEWGEVVELEEENWYFRLTDHVEWMKKFVEKSSGFVLPAFRKAEVLNAIDFDSDLCISRPKSRLSWGIELPFDPEFVTYVWFDALINYVSFAGYLAEPDSGLPEFSKLWPADCEVIGKDILVPAHGVYWPAMLHAMGFSDEEMPTLLVHGWWNINGEKMSKSIGNVVDPNLLAEQFGPEPVRYYLVRDITTGKDANFDADRLVMLYNTELANDLGNLCNRSINMTRRYCDSAISGAEEYDDEASKALRVTMDQAVTLFSKYMDDNMVSDALAALNAQVSACNAYIEQQQPWQLAKDEAAAPRLRCVLRHLLECCAQTGYLIGCVLPDASARILDQLNAADLFQGRTPDTLAWGILPAGHRINDPAPVFPRILSEEEKAKLAEKAAKAAKKQG</sequence>
<comment type="similarity">
    <text evidence="7">Belongs to the class-I aminoacyl-tRNA synthetase family.</text>
</comment>
<dbReference type="GO" id="GO:0005524">
    <property type="term" value="F:ATP binding"/>
    <property type="evidence" value="ECO:0007669"/>
    <property type="project" value="UniProtKB-KW"/>
</dbReference>
<dbReference type="InterPro" id="IPR023457">
    <property type="entry name" value="Met-tRNA_synth_2"/>
</dbReference>
<name>A0AAE7BGL4_9BACT</name>
<feature type="domain" description="Methionyl/Leucyl tRNA synthetase" evidence="8">
    <location>
        <begin position="17"/>
        <end position="150"/>
    </location>
</feature>
<reference evidence="10" key="1">
    <citation type="submission" date="2018-05" db="EMBL/GenBank/DDBJ databases">
        <title>Complete genome sequnece of Akkermansia muciniphila EB-AMDK-40.</title>
        <authorList>
            <person name="Nam Y.-D."/>
            <person name="Chung W.-H."/>
            <person name="Park Y.S."/>
            <person name="Kang J."/>
        </authorList>
    </citation>
    <scope>NUCLEOTIDE SEQUENCE</scope>
    <source>
        <strain evidence="10">EB-AMDK-40</strain>
    </source>
</reference>
<dbReference type="InterPro" id="IPR014729">
    <property type="entry name" value="Rossmann-like_a/b/a_fold"/>
</dbReference>
<evidence type="ECO:0000259" key="9">
    <source>
        <dbReference type="Pfam" id="PF19303"/>
    </source>
</evidence>
<keyword evidence="6 7" id="KW-0030">Aminoacyl-tRNA synthetase</keyword>
<keyword evidence="3 7" id="KW-0547">Nucleotide-binding</keyword>
<evidence type="ECO:0000259" key="8">
    <source>
        <dbReference type="Pfam" id="PF09334"/>
    </source>
</evidence>
<dbReference type="InterPro" id="IPR009080">
    <property type="entry name" value="tRNAsynth_Ia_anticodon-bd"/>
</dbReference>
<dbReference type="CDD" id="cd07957">
    <property type="entry name" value="Anticodon_Ia_Met"/>
    <property type="match status" value="1"/>
</dbReference>
<evidence type="ECO:0000313" key="10">
    <source>
        <dbReference type="EMBL" id="QHV64116.1"/>
    </source>
</evidence>
<dbReference type="PANTHER" id="PTHR43326">
    <property type="entry name" value="METHIONYL-TRNA SYNTHETASE"/>
    <property type="match status" value="1"/>
</dbReference>
<gene>
    <name evidence="10" type="ORF">DMI76_12450</name>
</gene>
<dbReference type="InterPro" id="IPR015413">
    <property type="entry name" value="Methionyl/Leucyl_tRNA_Synth"/>
</dbReference>
<dbReference type="GO" id="GO:0006431">
    <property type="term" value="P:methionyl-tRNA aminoacylation"/>
    <property type="evidence" value="ECO:0007669"/>
    <property type="project" value="InterPro"/>
</dbReference>
<dbReference type="Pfam" id="PF19303">
    <property type="entry name" value="Anticodon_3"/>
    <property type="match status" value="1"/>
</dbReference>
<accession>A0AAE7BGL4</accession>
<keyword evidence="4 7" id="KW-0067">ATP-binding</keyword>
<evidence type="ECO:0000256" key="6">
    <source>
        <dbReference type="ARBA" id="ARBA00023146"/>
    </source>
</evidence>
<organism evidence="10 11">
    <name type="scientific">Akkermansia massiliensis</name>
    <dbReference type="NCBI Taxonomy" id="2927224"/>
    <lineage>
        <taxon>Bacteria</taxon>
        <taxon>Pseudomonadati</taxon>
        <taxon>Verrucomicrobiota</taxon>
        <taxon>Verrucomicrobiia</taxon>
        <taxon>Verrucomicrobiales</taxon>
        <taxon>Akkermansiaceae</taxon>
        <taxon>Akkermansia</taxon>
    </lineage>
</organism>
<keyword evidence="2 7" id="KW-0436">Ligase</keyword>
<dbReference type="AlphaFoldDB" id="A0AAE7BGL4"/>
<evidence type="ECO:0000256" key="1">
    <source>
        <dbReference type="ARBA" id="ARBA00012838"/>
    </source>
</evidence>
<dbReference type="SUPFAM" id="SSF47323">
    <property type="entry name" value="Anticodon-binding domain of a subclass of class I aminoacyl-tRNA synthetases"/>
    <property type="match status" value="1"/>
</dbReference>
<dbReference type="InterPro" id="IPR041872">
    <property type="entry name" value="Anticodon_Met"/>
</dbReference>
<keyword evidence="5 7" id="KW-0648">Protein biosynthesis</keyword>